<keyword evidence="2" id="KW-1185">Reference proteome</keyword>
<dbReference type="Pfam" id="PF11848">
    <property type="entry name" value="DUF3368"/>
    <property type="match status" value="1"/>
</dbReference>
<sequence>MTFSSCLTEQSPTLVLDSSIIINLLATGHAEAILQALPGLTCVTETVIGEIKGGAENGHGESAKLVELIDSGKLDVVELDNEALESFISIVSGSTSDSLGDGEAATLAFAHRNGLVAAIDEKKARRVAGESFGSLTIATTVDILAYAPVGLVLGKERLSKTVLDALRLARMQVWEPHFDWVVAQIGPANVPLCPSLRRLAKRVRVTTAQ</sequence>
<reference evidence="1 2" key="1">
    <citation type="submission" date="2018-05" db="EMBL/GenBank/DDBJ databases">
        <title>complete genome sequence of Aquabacterium olei NBRC 110486.</title>
        <authorList>
            <person name="Tang B."/>
            <person name="Chang J."/>
            <person name="Zhang L."/>
            <person name="Yang H."/>
        </authorList>
    </citation>
    <scope>NUCLEOTIDE SEQUENCE [LARGE SCALE GENOMIC DNA]</scope>
    <source>
        <strain evidence="1 2">NBRC 110486</strain>
    </source>
</reference>
<evidence type="ECO:0000313" key="1">
    <source>
        <dbReference type="EMBL" id="AWI53506.1"/>
    </source>
</evidence>
<dbReference type="CDD" id="cd09854">
    <property type="entry name" value="PIN_VapC-like"/>
    <property type="match status" value="1"/>
</dbReference>
<accession>A0A2U8FTD0</accession>
<organism evidence="1 2">
    <name type="scientific">Aquabacterium olei</name>
    <dbReference type="NCBI Taxonomy" id="1296669"/>
    <lineage>
        <taxon>Bacteria</taxon>
        <taxon>Pseudomonadati</taxon>
        <taxon>Pseudomonadota</taxon>
        <taxon>Betaproteobacteria</taxon>
        <taxon>Burkholderiales</taxon>
        <taxon>Aquabacterium</taxon>
    </lineage>
</organism>
<protein>
    <recommendedName>
        <fullName evidence="3">PIN domain-containing protein</fullName>
    </recommendedName>
</protein>
<gene>
    <name evidence="1" type="ORF">DEH84_08745</name>
</gene>
<dbReference type="RefSeq" id="WP_058087136.1">
    <property type="nucleotide sequence ID" value="NZ_CP029210.1"/>
</dbReference>
<dbReference type="EMBL" id="CP029210">
    <property type="protein sequence ID" value="AWI53506.1"/>
    <property type="molecule type" value="Genomic_DNA"/>
</dbReference>
<dbReference type="InterPro" id="IPR021799">
    <property type="entry name" value="PIN-like_prokaryotic"/>
</dbReference>
<dbReference type="OrthoDB" id="6856478at2"/>
<proteinExistence type="predicted"/>
<evidence type="ECO:0000313" key="2">
    <source>
        <dbReference type="Proteomes" id="UP000244892"/>
    </source>
</evidence>
<dbReference type="Proteomes" id="UP000244892">
    <property type="component" value="Chromosome"/>
</dbReference>
<dbReference type="AlphaFoldDB" id="A0A2U8FTD0"/>
<evidence type="ECO:0008006" key="3">
    <source>
        <dbReference type="Google" id="ProtNLM"/>
    </source>
</evidence>
<name>A0A2U8FTD0_9BURK</name>
<dbReference type="KEGG" id="aon:DEH84_08745"/>